<dbReference type="GO" id="GO:0016491">
    <property type="term" value="F:oxidoreductase activity"/>
    <property type="evidence" value="ECO:0007669"/>
    <property type="project" value="UniProtKB-KW"/>
</dbReference>
<name>X0B1J0_FUSOX</name>
<dbReference type="Pfam" id="PF00106">
    <property type="entry name" value="adh_short"/>
    <property type="match status" value="1"/>
</dbReference>
<organism evidence="4 5">
    <name type="scientific">Fusarium oxysporum f. sp. raphani 54005</name>
    <dbReference type="NCBI Taxonomy" id="1089458"/>
    <lineage>
        <taxon>Eukaryota</taxon>
        <taxon>Fungi</taxon>
        <taxon>Dikarya</taxon>
        <taxon>Ascomycota</taxon>
        <taxon>Pezizomycotina</taxon>
        <taxon>Sordariomycetes</taxon>
        <taxon>Hypocreomycetidae</taxon>
        <taxon>Hypocreales</taxon>
        <taxon>Nectriaceae</taxon>
        <taxon>Fusarium</taxon>
        <taxon>Fusarium oxysporum species complex</taxon>
    </lineage>
</organism>
<evidence type="ECO:0000256" key="1">
    <source>
        <dbReference type="ARBA" id="ARBA00006484"/>
    </source>
</evidence>
<proteinExistence type="inferred from homology"/>
<dbReference type="SUPFAM" id="SSF51735">
    <property type="entry name" value="NAD(P)-binding Rossmann-fold domains"/>
    <property type="match status" value="1"/>
</dbReference>
<dbReference type="HOGENOM" id="CLU_010194_13_1_1"/>
<comment type="similarity">
    <text evidence="1">Belongs to the short-chain dehydrogenases/reductases (SDR) family.</text>
</comment>
<evidence type="ECO:0000256" key="3">
    <source>
        <dbReference type="ARBA" id="ARBA00023002"/>
    </source>
</evidence>
<gene>
    <name evidence="4" type="ORF">FOQG_19251</name>
</gene>
<keyword evidence="2" id="KW-0521">NADP</keyword>
<protein>
    <recommendedName>
        <fullName evidence="6">Levodione reductase</fullName>
    </recommendedName>
</protein>
<accession>X0B1J0</accession>
<sequence>MAEFTIDDKDLTSLEGKVVIVTGGSSGIGLATVELLLSLGASVVCGDVQAPQKDLGGTYTFIKTDVSIWRDLVALFNNTKKIYGRIDHVFANAGVGPRAEYLRTDFDEHGDAVEPSTQLLDISLKGVINTSTLAIHHLRQQEDGGSIVITGSATGLQRFRAVDYATAKHGVLGFGRALVPRLQEAQLPIRVNTLAPSWTDSNVLPSLKTLLEDIHVEVQPASAVARCAAYLMADTSRNGQLIHVQRGKYTEIDEAVLLPAYRRINGGSPSED</sequence>
<dbReference type="InterPro" id="IPR002347">
    <property type="entry name" value="SDR_fam"/>
</dbReference>
<dbReference type="EMBL" id="JH658779">
    <property type="protein sequence ID" value="EXK75985.1"/>
    <property type="molecule type" value="Genomic_DNA"/>
</dbReference>
<evidence type="ECO:0000313" key="4">
    <source>
        <dbReference type="EMBL" id="EXK75985.1"/>
    </source>
</evidence>
<evidence type="ECO:0000256" key="2">
    <source>
        <dbReference type="ARBA" id="ARBA00022857"/>
    </source>
</evidence>
<dbReference type="PRINTS" id="PR00081">
    <property type="entry name" value="GDHRDH"/>
</dbReference>
<dbReference type="AlphaFoldDB" id="X0B1J0"/>
<reference evidence="4 5" key="1">
    <citation type="submission" date="2011-11" db="EMBL/GenBank/DDBJ databases">
        <title>The Genome Sequence of Fusarium oxysporum PHW815.</title>
        <authorList>
            <consortium name="The Broad Institute Genome Sequencing Platform"/>
            <person name="Ma L.-J."/>
            <person name="Gale L.R."/>
            <person name="Schwartz D.C."/>
            <person name="Zhou S."/>
            <person name="Corby-Kistler H."/>
            <person name="Young S.K."/>
            <person name="Zeng Q."/>
            <person name="Gargeya S."/>
            <person name="Fitzgerald M."/>
            <person name="Haas B."/>
            <person name="Abouelleil A."/>
            <person name="Alvarado L."/>
            <person name="Arachchi H.M."/>
            <person name="Berlin A."/>
            <person name="Brown A."/>
            <person name="Chapman S.B."/>
            <person name="Chen Z."/>
            <person name="Dunbar C."/>
            <person name="Freedman E."/>
            <person name="Gearin G."/>
            <person name="Goldberg J."/>
            <person name="Griggs A."/>
            <person name="Gujja S."/>
            <person name="Heiman D."/>
            <person name="Howarth C."/>
            <person name="Larson L."/>
            <person name="Lui A."/>
            <person name="MacDonald P.J.P."/>
            <person name="Montmayeur A."/>
            <person name="Murphy C."/>
            <person name="Neiman D."/>
            <person name="Pearson M."/>
            <person name="Priest M."/>
            <person name="Roberts A."/>
            <person name="Saif S."/>
            <person name="Shea T."/>
            <person name="Shenoy N."/>
            <person name="Sisk P."/>
            <person name="Stolte C."/>
            <person name="Sykes S."/>
            <person name="Wortman J."/>
            <person name="Nusbaum C."/>
            <person name="Birren B."/>
        </authorList>
    </citation>
    <scope>NUCLEOTIDE SEQUENCE [LARGE SCALE GENOMIC DNA]</scope>
    <source>
        <strain evidence="4 5">54005</strain>
    </source>
</reference>
<dbReference type="PANTHER" id="PTHR43180">
    <property type="entry name" value="3-OXOACYL-(ACYL-CARRIER-PROTEIN) REDUCTASE (AFU_ORTHOLOGUE AFUA_6G11210)"/>
    <property type="match status" value="1"/>
</dbReference>
<evidence type="ECO:0008006" key="6">
    <source>
        <dbReference type="Google" id="ProtNLM"/>
    </source>
</evidence>
<keyword evidence="3" id="KW-0560">Oxidoreductase</keyword>
<dbReference type="OrthoDB" id="5371740at2759"/>
<dbReference type="Gene3D" id="3.40.50.720">
    <property type="entry name" value="NAD(P)-binding Rossmann-like Domain"/>
    <property type="match status" value="1"/>
</dbReference>
<dbReference type="PANTHER" id="PTHR43180:SF10">
    <property type="entry name" value="NAD(P)-BINDING PROTEIN"/>
    <property type="match status" value="1"/>
</dbReference>
<dbReference type="Proteomes" id="UP000030663">
    <property type="component" value="Unassembled WGS sequence"/>
</dbReference>
<keyword evidence="5" id="KW-1185">Reference proteome</keyword>
<evidence type="ECO:0000313" key="5">
    <source>
        <dbReference type="Proteomes" id="UP000030663"/>
    </source>
</evidence>
<dbReference type="InterPro" id="IPR036291">
    <property type="entry name" value="NAD(P)-bd_dom_sf"/>
</dbReference>